<feature type="region of interest" description="Disordered" evidence="1">
    <location>
        <begin position="137"/>
        <end position="178"/>
    </location>
</feature>
<feature type="compositionally biased region" description="Low complexity" evidence="1">
    <location>
        <begin position="150"/>
        <end position="168"/>
    </location>
</feature>
<evidence type="ECO:0000313" key="2">
    <source>
        <dbReference type="EMBL" id="MDP9849659.1"/>
    </source>
</evidence>
<evidence type="ECO:0000256" key="1">
    <source>
        <dbReference type="SAM" id="MobiDB-lite"/>
    </source>
</evidence>
<protein>
    <submittedName>
        <fullName evidence="2">Carbon monoxide dehydrogenase subunit G</fullName>
    </submittedName>
</protein>
<sequence length="223" mass="24512">MIEIDYTVEIAAPIDEVWAYLWTIPNWAHLMIGFQTVKVVDEQHSVWTLKGDVGMLSREVDLEVIIDEWEPRSFLNFTVNGLTEQIAGGGTFRIGEVPDDSAPASAGPVASPAREPWSRRLRRRWAEFLFGMIAKSARKKAGRRTRDESTGTPTTTPTTTLTATTAPANASGSGPRSRLNFHLEVSPGGPMAPMIELLMSPLLEPAAKDLAIGIRTELEGREQ</sequence>
<dbReference type="Proteomes" id="UP001225356">
    <property type="component" value="Unassembled WGS sequence"/>
</dbReference>
<dbReference type="Gene3D" id="3.30.530.20">
    <property type="match status" value="1"/>
</dbReference>
<evidence type="ECO:0000313" key="3">
    <source>
        <dbReference type="Proteomes" id="UP001225356"/>
    </source>
</evidence>
<dbReference type="Pfam" id="PF10604">
    <property type="entry name" value="Polyketide_cyc2"/>
    <property type="match status" value="1"/>
</dbReference>
<keyword evidence="3" id="KW-1185">Reference proteome</keyword>
<comment type="caution">
    <text evidence="2">The sequence shown here is derived from an EMBL/GenBank/DDBJ whole genome shotgun (WGS) entry which is preliminary data.</text>
</comment>
<name>A0ABT9QSE2_9ACTN</name>
<dbReference type="InterPro" id="IPR019587">
    <property type="entry name" value="Polyketide_cyclase/dehydratase"/>
</dbReference>
<proteinExistence type="predicted"/>
<accession>A0ABT9QSE2</accession>
<dbReference type="EMBL" id="JAUSQU010000001">
    <property type="protein sequence ID" value="MDP9849659.1"/>
    <property type="molecule type" value="Genomic_DNA"/>
</dbReference>
<dbReference type="RefSeq" id="WP_307567625.1">
    <property type="nucleotide sequence ID" value="NZ_JAUSQU010000001.1"/>
</dbReference>
<reference evidence="2 3" key="1">
    <citation type="submission" date="2023-07" db="EMBL/GenBank/DDBJ databases">
        <title>Sequencing the genomes of 1000 actinobacteria strains.</title>
        <authorList>
            <person name="Klenk H.-P."/>
        </authorList>
    </citation>
    <scope>NUCLEOTIDE SEQUENCE [LARGE SCALE GENOMIC DNA]</scope>
    <source>
        <strain evidence="2 3">DSM 46740</strain>
    </source>
</reference>
<dbReference type="InterPro" id="IPR023393">
    <property type="entry name" value="START-like_dom_sf"/>
</dbReference>
<gene>
    <name evidence="2" type="ORF">J2853_008870</name>
</gene>
<organism evidence="2 3">
    <name type="scientific">Streptosporangium lutulentum</name>
    <dbReference type="NCBI Taxonomy" id="1461250"/>
    <lineage>
        <taxon>Bacteria</taxon>
        <taxon>Bacillati</taxon>
        <taxon>Actinomycetota</taxon>
        <taxon>Actinomycetes</taxon>
        <taxon>Streptosporangiales</taxon>
        <taxon>Streptosporangiaceae</taxon>
        <taxon>Streptosporangium</taxon>
    </lineage>
</organism>
<dbReference type="SUPFAM" id="SSF55961">
    <property type="entry name" value="Bet v1-like"/>
    <property type="match status" value="1"/>
</dbReference>